<keyword evidence="3" id="KW-1185">Reference proteome</keyword>
<evidence type="ECO:0000313" key="3">
    <source>
        <dbReference type="Proteomes" id="UP000573499"/>
    </source>
</evidence>
<dbReference type="Proteomes" id="UP000573499">
    <property type="component" value="Unassembled WGS sequence"/>
</dbReference>
<dbReference type="Gene3D" id="3.40.50.300">
    <property type="entry name" value="P-loop containing nucleotide triphosphate hydrolases"/>
    <property type="match status" value="1"/>
</dbReference>
<name>A0A7W2F9Y1_9BURK</name>
<sequence length="525" mass="57700">MNDRSDLAQQASLVQRLASALTAQGQPCQLFETHISWVLVTPAYAYKIKKAVKFDVLDYSTLYARRRLCEEEVRLNRQLAPDIYLDMTPVTGSCAQPELGGDGGRIEYAVRMRTFPQEALWTARLAQGSLGPAEVEALADKLAGFHAKAAVAPVGTPWGGYRFVDKAARQDLATVEALADTGEMRTQAHLLTVWQSTQDRVLDLIGQRKAQGFVRECHGDLHCGNILTLDGKVEVFDCIEFNDDLRWIDVIGDLAFVVMDLRFHGQGGLAAMLLERYLETSGDYSGLAVLGYYLTMRAVVRAKVCLLRGRALAGAAAAEQAALARRYLDFAAASVQPVKPPLVIAHGYSGSGKTYYSGQLARALEGIRIRSDVERKRLHGLAPSARMAAPAGAGIYSADSSRATYARLLELARYGLRAGLPVVVDASFLQRWQREPFERIAREWGTEFRILHLRAAARTLRARLAQRVREGRDASDAGPELLERQAAASEKLSARERRQTCVINTESADAENALAALAGGLRERR</sequence>
<dbReference type="InterPro" id="IPR011009">
    <property type="entry name" value="Kinase-like_dom_sf"/>
</dbReference>
<feature type="domain" description="Aminoglycoside phosphotransferase" evidence="1">
    <location>
        <begin position="67"/>
        <end position="287"/>
    </location>
</feature>
<dbReference type="RefSeq" id="WP_182153592.1">
    <property type="nucleotide sequence ID" value="NZ_JACEZU010000005.1"/>
</dbReference>
<gene>
    <name evidence="2" type="ORF">H3H39_11900</name>
</gene>
<dbReference type="SUPFAM" id="SSF52540">
    <property type="entry name" value="P-loop containing nucleoside triphosphate hydrolases"/>
    <property type="match status" value="1"/>
</dbReference>
<dbReference type="EMBL" id="JACEZU010000005">
    <property type="protein sequence ID" value="MBA5687749.1"/>
    <property type="molecule type" value="Genomic_DNA"/>
</dbReference>
<organism evidence="2 3">
    <name type="scientific">Rugamonas apoptosis</name>
    <dbReference type="NCBI Taxonomy" id="2758570"/>
    <lineage>
        <taxon>Bacteria</taxon>
        <taxon>Pseudomonadati</taxon>
        <taxon>Pseudomonadota</taxon>
        <taxon>Betaproteobacteria</taxon>
        <taxon>Burkholderiales</taxon>
        <taxon>Oxalobacteraceae</taxon>
        <taxon>Telluria group</taxon>
        <taxon>Rugamonas</taxon>
    </lineage>
</organism>
<dbReference type="PANTHER" id="PTHR43883">
    <property type="entry name" value="SLR0207 PROTEIN"/>
    <property type="match status" value="1"/>
</dbReference>
<proteinExistence type="predicted"/>
<comment type="caution">
    <text evidence="2">The sequence shown here is derived from an EMBL/GenBank/DDBJ whole genome shotgun (WGS) entry which is preliminary data.</text>
</comment>
<dbReference type="Pfam" id="PF13671">
    <property type="entry name" value="AAA_33"/>
    <property type="match status" value="1"/>
</dbReference>
<accession>A0A7W2F9Y1</accession>
<dbReference type="Pfam" id="PF01636">
    <property type="entry name" value="APH"/>
    <property type="match status" value="1"/>
</dbReference>
<evidence type="ECO:0000259" key="1">
    <source>
        <dbReference type="Pfam" id="PF01636"/>
    </source>
</evidence>
<dbReference type="InterPro" id="IPR027417">
    <property type="entry name" value="P-loop_NTPase"/>
</dbReference>
<dbReference type="PANTHER" id="PTHR43883:SF1">
    <property type="entry name" value="GLUCONOKINASE"/>
    <property type="match status" value="1"/>
</dbReference>
<dbReference type="SUPFAM" id="SSF56112">
    <property type="entry name" value="Protein kinase-like (PK-like)"/>
    <property type="match status" value="1"/>
</dbReference>
<evidence type="ECO:0000313" key="2">
    <source>
        <dbReference type="EMBL" id="MBA5687749.1"/>
    </source>
</evidence>
<dbReference type="InterPro" id="IPR002575">
    <property type="entry name" value="Aminoglycoside_PTrfase"/>
</dbReference>
<protein>
    <submittedName>
        <fullName evidence="2">AAA family ATPase</fullName>
    </submittedName>
</protein>
<dbReference type="AlphaFoldDB" id="A0A7W2F9Y1"/>
<dbReference type="InterPro" id="IPR052732">
    <property type="entry name" value="Cell-binding_unc_protein"/>
</dbReference>
<reference evidence="2 3" key="1">
    <citation type="submission" date="2020-07" db="EMBL/GenBank/DDBJ databases">
        <title>Novel species isolated from subtropical streams in China.</title>
        <authorList>
            <person name="Lu H."/>
        </authorList>
    </citation>
    <scope>NUCLEOTIDE SEQUENCE [LARGE SCALE GENOMIC DNA]</scope>
    <source>
        <strain evidence="2 3">LX47W</strain>
    </source>
</reference>